<dbReference type="Proteomes" id="UP000290288">
    <property type="component" value="Unassembled WGS sequence"/>
</dbReference>
<comment type="caution">
    <text evidence="1">The sequence shown here is derived from an EMBL/GenBank/DDBJ whole genome shotgun (WGS) entry which is preliminary data.</text>
</comment>
<organism evidence="1 2">
    <name type="scientific">Candolleomyces aberdarensis</name>
    <dbReference type="NCBI Taxonomy" id="2316362"/>
    <lineage>
        <taxon>Eukaryota</taxon>
        <taxon>Fungi</taxon>
        <taxon>Dikarya</taxon>
        <taxon>Basidiomycota</taxon>
        <taxon>Agaricomycotina</taxon>
        <taxon>Agaricomycetes</taxon>
        <taxon>Agaricomycetidae</taxon>
        <taxon>Agaricales</taxon>
        <taxon>Agaricineae</taxon>
        <taxon>Psathyrellaceae</taxon>
        <taxon>Candolleomyces</taxon>
    </lineage>
</organism>
<protein>
    <recommendedName>
        <fullName evidence="3">VOC domain-containing protein</fullName>
    </recommendedName>
</protein>
<accession>A0A4Q2DQV5</accession>
<evidence type="ECO:0008006" key="3">
    <source>
        <dbReference type="Google" id="ProtNLM"/>
    </source>
</evidence>
<dbReference type="SUPFAM" id="SSF54593">
    <property type="entry name" value="Glyoxalase/Bleomycin resistance protein/Dihydroxybiphenyl dioxygenase"/>
    <property type="match status" value="1"/>
</dbReference>
<keyword evidence="2" id="KW-1185">Reference proteome</keyword>
<gene>
    <name evidence="1" type="ORF">EST38_g3982</name>
</gene>
<dbReference type="EMBL" id="SDEE01000091">
    <property type="protein sequence ID" value="RXW21896.1"/>
    <property type="molecule type" value="Genomic_DNA"/>
</dbReference>
<dbReference type="PANTHER" id="PTHR35006:SF2">
    <property type="entry name" value="GLYOXALASE FAMILY PROTEIN (AFU_ORTHOLOGUE AFUA_5G14830)"/>
    <property type="match status" value="1"/>
</dbReference>
<sequence length="194" mass="21629">MPIAHLTIHTKDLEKITSFYEAALAPLDYTERMRFHDGAVRGYGASGYNVDFWVISMEDSNVPEEFKGKPIGGWGGPVHIAFHCKTRNQVRAFYDAAMYVILHPPLLPLNVGEWCSLFLAFRANGAKCNGPPGLRPQYFPAYYGAFVWDAEGRNIEAVCVRPGFWAEEWGVLGWTGVLSVAAAGAGYLWQNYFA</sequence>
<dbReference type="PANTHER" id="PTHR35006">
    <property type="entry name" value="GLYOXALASE FAMILY PROTEIN (AFU_ORTHOLOGUE AFUA_5G14830)"/>
    <property type="match status" value="1"/>
</dbReference>
<reference evidence="1 2" key="1">
    <citation type="submission" date="2019-01" db="EMBL/GenBank/DDBJ databases">
        <title>Draft genome sequence of Psathyrella aberdarensis IHI B618.</title>
        <authorList>
            <person name="Buettner E."/>
            <person name="Kellner H."/>
        </authorList>
    </citation>
    <scope>NUCLEOTIDE SEQUENCE [LARGE SCALE GENOMIC DNA]</scope>
    <source>
        <strain evidence="1 2">IHI B618</strain>
    </source>
</reference>
<dbReference type="CDD" id="cd07262">
    <property type="entry name" value="VOC_like"/>
    <property type="match status" value="1"/>
</dbReference>
<name>A0A4Q2DQV5_9AGAR</name>
<dbReference type="Gene3D" id="3.10.180.10">
    <property type="entry name" value="2,3-Dihydroxybiphenyl 1,2-Dioxygenase, domain 1"/>
    <property type="match status" value="2"/>
</dbReference>
<dbReference type="InterPro" id="IPR029068">
    <property type="entry name" value="Glyas_Bleomycin-R_OHBP_Dase"/>
</dbReference>
<proteinExistence type="predicted"/>
<dbReference type="AlphaFoldDB" id="A0A4Q2DQV5"/>
<evidence type="ECO:0000313" key="2">
    <source>
        <dbReference type="Proteomes" id="UP000290288"/>
    </source>
</evidence>
<dbReference type="OrthoDB" id="10249419at2759"/>
<evidence type="ECO:0000313" key="1">
    <source>
        <dbReference type="EMBL" id="RXW21896.1"/>
    </source>
</evidence>
<dbReference type="STRING" id="2316362.A0A4Q2DQV5"/>